<evidence type="ECO:0000256" key="3">
    <source>
        <dbReference type="ARBA" id="ARBA00023054"/>
    </source>
</evidence>
<feature type="compositionally biased region" description="Basic and acidic residues" evidence="5">
    <location>
        <begin position="266"/>
        <end position="279"/>
    </location>
</feature>
<evidence type="ECO:0000259" key="6">
    <source>
        <dbReference type="Pfam" id="PF11819"/>
    </source>
</evidence>
<comment type="subcellular location">
    <subcellularLocation>
        <location evidence="1">Cytoplasm</location>
    </subcellularLocation>
</comment>
<feature type="compositionally biased region" description="Polar residues" evidence="5">
    <location>
        <begin position="243"/>
        <end position="264"/>
    </location>
</feature>
<dbReference type="PANTHER" id="PTHR46079:SF2">
    <property type="entry name" value="FERM DOMAIN-CONTAINING PROTEIN"/>
    <property type="match status" value="1"/>
</dbReference>
<feature type="region of interest" description="Disordered" evidence="5">
    <location>
        <begin position="473"/>
        <end position="531"/>
    </location>
</feature>
<keyword evidence="2" id="KW-0963">Cytoplasm</keyword>
<dbReference type="AlphaFoldDB" id="A0A336KP32"/>
<accession>A0A336KP32</accession>
<feature type="compositionally biased region" description="Basic and acidic residues" evidence="5">
    <location>
        <begin position="488"/>
        <end position="498"/>
    </location>
</feature>
<evidence type="ECO:0000256" key="4">
    <source>
        <dbReference type="SAM" id="Coils"/>
    </source>
</evidence>
<feature type="compositionally biased region" description="Low complexity" evidence="5">
    <location>
        <begin position="40"/>
        <end position="53"/>
    </location>
</feature>
<feature type="domain" description="Cytohesin Ubiquitin Protein Inducing" evidence="6">
    <location>
        <begin position="39"/>
        <end position="164"/>
    </location>
</feature>
<sequence>MCDALSDKISNISLDDRCSFDDSCLSSNTNNSRVELKARSNSVSSSNNPNRGNMTNSAVSKVQLLKRKKEELEKKLNEKYNLLQQVCREEAQIIGVYPADFGSTDLNASTQTLRRKVGTSFKLSENLLGNNEDDIDKLMLEKQIQQQICEASLRLASDATLSKNAIKIHKQTYDAAQQKLIAINQNISKLKKLHAQRQIKQTQDDINLHKNNSPSGSRITMYNNKPSSATLAAMDRKSAAFRSNSVTNSPNTHHKQSMFNTPQPRTRHDSFGTRNEYEQGKQSPISPSAMSYHAPYQYNQAPQQQQQPHGYFVSPPQLHYHYPVQVGSSATMGGYQSKKAVTSQNSNSSTTRSAKHFHHNTIQHPPTIRQLNASPQHRHIPQMYDANGNQFQGPDHRFYKPGSPINPAVAPTMITDQTGSLVDRIESVQQAPGGYWLSMANNERIWFPVDNKYASLDRSKINSKKLQIQSAKAVSTGNIDLTSGSLDSEAKPREKKWCETSLDDPDFDDNMSIKLSSPTPPLPAKKQPSYYQQQDLINHRSVSRQDIQNANIGPSPPPPPLLSRAYPTPQPDNGNTIRPHSRVARVDSAVYDPSTTLTRTTTPEIANDRPNSVMLNVHPAHPTSAVSPSNSLFASPIMGIQSPLLNESPNVTIVEEGKIVQAYQEEEKPFEMSDFYKYSTKFRQKQMNSPNLNGKT</sequence>
<dbReference type="GO" id="GO:0005737">
    <property type="term" value="C:cytoplasm"/>
    <property type="evidence" value="ECO:0007669"/>
    <property type="project" value="UniProtKB-SubCell"/>
</dbReference>
<protein>
    <submittedName>
        <fullName evidence="7">CSON008334 protein</fullName>
    </submittedName>
</protein>
<reference evidence="7" key="1">
    <citation type="submission" date="2018-04" db="EMBL/GenBank/DDBJ databases">
        <authorList>
            <person name="Go L.Y."/>
            <person name="Mitchell J.A."/>
        </authorList>
    </citation>
    <scope>NUCLEOTIDE SEQUENCE</scope>
    <source>
        <tissue evidence="7">Whole organism</tissue>
    </source>
</reference>
<feature type="region of interest" description="Disordered" evidence="5">
    <location>
        <begin position="547"/>
        <end position="581"/>
    </location>
</feature>
<dbReference type="InterPro" id="IPR021774">
    <property type="entry name" value="CUPID"/>
</dbReference>
<feature type="coiled-coil region" evidence="4">
    <location>
        <begin position="173"/>
        <end position="212"/>
    </location>
</feature>
<keyword evidence="3 4" id="KW-0175">Coiled coil</keyword>
<feature type="region of interest" description="Disordered" evidence="5">
    <location>
        <begin position="35"/>
        <end position="58"/>
    </location>
</feature>
<evidence type="ECO:0000256" key="5">
    <source>
        <dbReference type="SAM" id="MobiDB-lite"/>
    </source>
</evidence>
<evidence type="ECO:0000256" key="2">
    <source>
        <dbReference type="ARBA" id="ARBA00022490"/>
    </source>
</evidence>
<feature type="region of interest" description="Disordered" evidence="5">
    <location>
        <begin position="243"/>
        <end position="290"/>
    </location>
</feature>
<evidence type="ECO:0000256" key="1">
    <source>
        <dbReference type="ARBA" id="ARBA00004496"/>
    </source>
</evidence>
<feature type="compositionally biased region" description="Polar residues" evidence="5">
    <location>
        <begin position="473"/>
        <end position="486"/>
    </location>
</feature>
<gene>
    <name evidence="7" type="primary">CSON008334</name>
</gene>
<dbReference type="GO" id="GO:0090162">
    <property type="term" value="P:establishment of epithelial cell polarity"/>
    <property type="evidence" value="ECO:0007669"/>
    <property type="project" value="InterPro"/>
</dbReference>
<evidence type="ECO:0000313" key="8">
    <source>
        <dbReference type="EMBL" id="SSX23122.1"/>
    </source>
</evidence>
<dbReference type="InterPro" id="IPR047176">
    <property type="entry name" value="FRMD4A/B"/>
</dbReference>
<dbReference type="EMBL" id="UFQT01000315">
    <property type="protein sequence ID" value="SSX23122.1"/>
    <property type="molecule type" value="Genomic_DNA"/>
</dbReference>
<reference evidence="8" key="2">
    <citation type="submission" date="2018-07" db="EMBL/GenBank/DDBJ databases">
        <authorList>
            <person name="Quirk P.G."/>
            <person name="Krulwich T.A."/>
        </authorList>
    </citation>
    <scope>NUCLEOTIDE SEQUENCE</scope>
</reference>
<feature type="compositionally biased region" description="Polar residues" evidence="5">
    <location>
        <begin position="280"/>
        <end position="289"/>
    </location>
</feature>
<dbReference type="EMBL" id="UFQS01000315">
    <property type="protein sequence ID" value="SSX02750.1"/>
    <property type="molecule type" value="Genomic_DNA"/>
</dbReference>
<dbReference type="PANTHER" id="PTHR46079">
    <property type="entry name" value="FERM DOMAIN-CONTAINING PROTEIN 4"/>
    <property type="match status" value="1"/>
</dbReference>
<dbReference type="Pfam" id="PF11819">
    <property type="entry name" value="CUPID"/>
    <property type="match status" value="1"/>
</dbReference>
<dbReference type="VEuPathDB" id="VectorBase:CSON008334"/>
<organism evidence="7">
    <name type="scientific">Culicoides sonorensis</name>
    <name type="common">Biting midge</name>
    <dbReference type="NCBI Taxonomy" id="179676"/>
    <lineage>
        <taxon>Eukaryota</taxon>
        <taxon>Metazoa</taxon>
        <taxon>Ecdysozoa</taxon>
        <taxon>Arthropoda</taxon>
        <taxon>Hexapoda</taxon>
        <taxon>Insecta</taxon>
        <taxon>Pterygota</taxon>
        <taxon>Neoptera</taxon>
        <taxon>Endopterygota</taxon>
        <taxon>Diptera</taxon>
        <taxon>Nematocera</taxon>
        <taxon>Chironomoidea</taxon>
        <taxon>Ceratopogonidae</taxon>
        <taxon>Ceratopogoninae</taxon>
        <taxon>Culicoides</taxon>
        <taxon>Monoculicoides</taxon>
    </lineage>
</organism>
<name>A0A336KP32_CULSO</name>
<evidence type="ECO:0000313" key="7">
    <source>
        <dbReference type="EMBL" id="SSX02750.1"/>
    </source>
</evidence>
<proteinExistence type="predicted"/>